<reference evidence="7 8" key="1">
    <citation type="submission" date="2019-01" db="EMBL/GenBank/DDBJ databases">
        <authorList>
            <person name="Chen W.-M."/>
        </authorList>
    </citation>
    <scope>NUCLEOTIDE SEQUENCE [LARGE SCALE GENOMIC DNA]</scope>
    <source>
        <strain evidence="7 8">CCP-18</strain>
    </source>
</reference>
<dbReference type="InterPro" id="IPR039262">
    <property type="entry name" value="DTWD2/TAPT"/>
</dbReference>
<dbReference type="InterPro" id="IPR005636">
    <property type="entry name" value="DTW"/>
</dbReference>
<organism evidence="7 8">
    <name type="scientific">Inhella crocodyli</name>
    <dbReference type="NCBI Taxonomy" id="2499851"/>
    <lineage>
        <taxon>Bacteria</taxon>
        <taxon>Pseudomonadati</taxon>
        <taxon>Pseudomonadota</taxon>
        <taxon>Betaproteobacteria</taxon>
        <taxon>Burkholderiales</taxon>
        <taxon>Sphaerotilaceae</taxon>
        <taxon>Inhella</taxon>
    </lineage>
</organism>
<dbReference type="PANTHER" id="PTHR21392">
    <property type="entry name" value="TRNA-URIDINE AMINOCARBOXYPROPYLTRANSFERASE 2"/>
    <property type="match status" value="1"/>
</dbReference>
<keyword evidence="8" id="KW-1185">Reference proteome</keyword>
<keyword evidence="2" id="KW-0808">Transferase</keyword>
<feature type="domain" description="DTW" evidence="6">
    <location>
        <begin position="5"/>
        <end position="183"/>
    </location>
</feature>
<dbReference type="EC" id="2.5.1.25" evidence="1"/>
<proteinExistence type="inferred from homology"/>
<name>A0A3S2UDH2_9BURK</name>
<dbReference type="Pfam" id="PF03942">
    <property type="entry name" value="DTW"/>
    <property type="match status" value="1"/>
</dbReference>
<dbReference type="RefSeq" id="WP_127683878.1">
    <property type="nucleotide sequence ID" value="NZ_SACM01000005.1"/>
</dbReference>
<keyword evidence="3" id="KW-0949">S-adenosyl-L-methionine</keyword>
<dbReference type="AlphaFoldDB" id="A0A3S2UDH2"/>
<gene>
    <name evidence="7" type="ORF">EOD73_15120</name>
</gene>
<comment type="caution">
    <text evidence="7">The sequence shown here is derived from an EMBL/GenBank/DDBJ whole genome shotgun (WGS) entry which is preliminary data.</text>
</comment>
<evidence type="ECO:0000259" key="6">
    <source>
        <dbReference type="SMART" id="SM01144"/>
    </source>
</evidence>
<evidence type="ECO:0000256" key="3">
    <source>
        <dbReference type="ARBA" id="ARBA00022691"/>
    </source>
</evidence>
<evidence type="ECO:0000256" key="1">
    <source>
        <dbReference type="ARBA" id="ARBA00012386"/>
    </source>
</evidence>
<dbReference type="PANTHER" id="PTHR21392:SF0">
    <property type="entry name" value="TRNA-URIDINE AMINOCARBOXYPROPYLTRANSFERASE 2"/>
    <property type="match status" value="1"/>
</dbReference>
<evidence type="ECO:0000256" key="2">
    <source>
        <dbReference type="ARBA" id="ARBA00022679"/>
    </source>
</evidence>
<evidence type="ECO:0000256" key="4">
    <source>
        <dbReference type="ARBA" id="ARBA00022694"/>
    </source>
</evidence>
<comment type="similarity">
    <text evidence="5">Belongs to the TDD superfamily. DTWD2 family.</text>
</comment>
<accession>A0A3S2UDH2</accession>
<dbReference type="GO" id="GO:0008033">
    <property type="term" value="P:tRNA processing"/>
    <property type="evidence" value="ECO:0007669"/>
    <property type="project" value="UniProtKB-KW"/>
</dbReference>
<dbReference type="OrthoDB" id="268835at2"/>
<keyword evidence="4" id="KW-0819">tRNA processing</keyword>
<evidence type="ECO:0000313" key="7">
    <source>
        <dbReference type="EMBL" id="RVT82897.1"/>
    </source>
</evidence>
<protein>
    <recommendedName>
        <fullName evidence="1">tRNA-uridine aminocarboxypropyltransferase</fullName>
        <ecNumber evidence="1">2.5.1.25</ecNumber>
    </recommendedName>
</protein>
<sequence>MTRLGARHCARCARARCLCALVPDPPLQHPTEVVVLQHPLEVHEVKGTARLLQLGLRGCQLHVGEEFSPLPNPEGRIEALLYPGEGATALPAGTPPERLRLYVLDGTWRKSRLLLHRNPWLQALPRWPLNAPPPSRYRVRKAQAAHQLSTLEAVAYALPAPAPVEPLLAILDGLVADLGAAAAARRQAPIKSA</sequence>
<evidence type="ECO:0000256" key="5">
    <source>
        <dbReference type="ARBA" id="ARBA00034489"/>
    </source>
</evidence>
<dbReference type="EMBL" id="SACM01000005">
    <property type="protein sequence ID" value="RVT82897.1"/>
    <property type="molecule type" value="Genomic_DNA"/>
</dbReference>
<evidence type="ECO:0000313" key="8">
    <source>
        <dbReference type="Proteomes" id="UP000288587"/>
    </source>
</evidence>
<dbReference type="GO" id="GO:0016432">
    <property type="term" value="F:tRNA-uridine aminocarboxypropyltransferase activity"/>
    <property type="evidence" value="ECO:0007669"/>
    <property type="project" value="UniProtKB-EC"/>
</dbReference>
<dbReference type="SMART" id="SM01144">
    <property type="entry name" value="DTW"/>
    <property type="match status" value="1"/>
</dbReference>
<dbReference type="Proteomes" id="UP000288587">
    <property type="component" value="Unassembled WGS sequence"/>
</dbReference>